<evidence type="ECO:0000313" key="1">
    <source>
        <dbReference type="EMBL" id="MDV6259953.1"/>
    </source>
</evidence>
<dbReference type="EMBL" id="JAWLJX010000001">
    <property type="protein sequence ID" value="MDV6259953.1"/>
    <property type="molecule type" value="Genomic_DNA"/>
</dbReference>
<dbReference type="Proteomes" id="UP001185755">
    <property type="component" value="Unassembled WGS sequence"/>
</dbReference>
<comment type="caution">
    <text evidence="1">The sequence shown here is derived from an EMBL/GenBank/DDBJ whole genome shotgun (WGS) entry which is preliminary data.</text>
</comment>
<organism evidence="1 2">
    <name type="scientific">Rhodococcoides yunnanense</name>
    <dbReference type="NCBI Taxonomy" id="278209"/>
    <lineage>
        <taxon>Bacteria</taxon>
        <taxon>Bacillati</taxon>
        <taxon>Actinomycetota</taxon>
        <taxon>Actinomycetes</taxon>
        <taxon>Mycobacteriales</taxon>
        <taxon>Nocardiaceae</taxon>
        <taxon>Rhodococcoides</taxon>
    </lineage>
</organism>
<name>A0ABU4B6Z0_9NOCA</name>
<reference evidence="1 2" key="1">
    <citation type="submission" date="2023-10" db="EMBL/GenBank/DDBJ databases">
        <title>Development of a sustainable strategy for remediation of hydrocarbon-contaminated territories based on the waste exchange concept.</title>
        <authorList>
            <person name="Krivoruchko A."/>
        </authorList>
    </citation>
    <scope>NUCLEOTIDE SEQUENCE [LARGE SCALE GENOMIC DNA]</scope>
    <source>
        <strain evidence="1 2">IEGM 1323</strain>
    </source>
</reference>
<proteinExistence type="predicted"/>
<keyword evidence="2" id="KW-1185">Reference proteome</keyword>
<gene>
    <name evidence="1" type="ORF">R3P96_01240</name>
</gene>
<dbReference type="RefSeq" id="WP_317562838.1">
    <property type="nucleotide sequence ID" value="NZ_JAWLJX010000001.1"/>
</dbReference>
<accession>A0ABU4B6Z0</accession>
<evidence type="ECO:0000313" key="2">
    <source>
        <dbReference type="Proteomes" id="UP001185755"/>
    </source>
</evidence>
<protein>
    <submittedName>
        <fullName evidence="1">Uncharacterized protein</fullName>
    </submittedName>
</protein>
<sequence>MIAIGAVLALSLVGAGWTVVALREGGRSAPAGPPRSRMYVD</sequence>